<dbReference type="AlphaFoldDB" id="A0A9W7SNF9"/>
<dbReference type="InterPro" id="IPR047575">
    <property type="entry name" value="Sm"/>
</dbReference>
<dbReference type="GO" id="GO:0046540">
    <property type="term" value="C:U4/U6 x U5 tri-snRNP complex"/>
    <property type="evidence" value="ECO:0007669"/>
    <property type="project" value="TreeGrafter"/>
</dbReference>
<keyword evidence="6" id="KW-0508">mRNA splicing</keyword>
<evidence type="ECO:0000313" key="12">
    <source>
        <dbReference type="Proteomes" id="UP001138500"/>
    </source>
</evidence>
<dbReference type="GO" id="GO:0000398">
    <property type="term" value="P:mRNA splicing, via spliceosome"/>
    <property type="evidence" value="ECO:0007669"/>
    <property type="project" value="TreeGrafter"/>
</dbReference>
<comment type="caution">
    <text evidence="11">The sequence shown here is derived from an EMBL/GenBank/DDBJ whole genome shotgun (WGS) entry which is preliminary data.</text>
</comment>
<feature type="region of interest" description="Disordered" evidence="9">
    <location>
        <begin position="150"/>
        <end position="213"/>
    </location>
</feature>
<dbReference type="InterPro" id="IPR010920">
    <property type="entry name" value="LSM_dom_sf"/>
</dbReference>
<dbReference type="SMART" id="SM00651">
    <property type="entry name" value="Sm"/>
    <property type="match status" value="1"/>
</dbReference>
<dbReference type="FunFam" id="2.30.30.100:FF:000009">
    <property type="entry name" value="U6 snRNA-associated Sm-like protein LSm2"/>
    <property type="match status" value="1"/>
</dbReference>
<keyword evidence="5" id="KW-0694">RNA-binding</keyword>
<reference evidence="11 12" key="2">
    <citation type="journal article" date="2021" name="Curr. Genet.">
        <title>Genetic response to nitrogen starvation in the aggressive Eucalyptus foliar pathogen Teratosphaeria destructans.</title>
        <authorList>
            <person name="Havenga M."/>
            <person name="Wingfield B.D."/>
            <person name="Wingfield M.J."/>
            <person name="Dreyer L.L."/>
            <person name="Roets F."/>
            <person name="Aylward J."/>
        </authorList>
    </citation>
    <scope>NUCLEOTIDE SEQUENCE [LARGE SCALE GENOMIC DNA]</scope>
    <source>
        <strain evidence="11">CMW44962</strain>
    </source>
</reference>
<dbReference type="PANTHER" id="PTHR13829">
    <property type="entry name" value="SNRNP CORE PROTEIN FAMILY MEMBER"/>
    <property type="match status" value="1"/>
</dbReference>
<evidence type="ECO:0000256" key="9">
    <source>
        <dbReference type="SAM" id="MobiDB-lite"/>
    </source>
</evidence>
<dbReference type="PANTHER" id="PTHR13829:SF2">
    <property type="entry name" value="U6 SNRNA-ASSOCIATED SM-LIKE PROTEIN LSM2"/>
    <property type="match status" value="1"/>
</dbReference>
<dbReference type="InterPro" id="IPR013216">
    <property type="entry name" value="Methyltransf_11"/>
</dbReference>
<feature type="compositionally biased region" description="Basic and acidic residues" evidence="9">
    <location>
        <begin position="203"/>
        <end position="213"/>
    </location>
</feature>
<dbReference type="EMBL" id="RIBY02002089">
    <property type="protein sequence ID" value="KAH9825693.1"/>
    <property type="molecule type" value="Genomic_DNA"/>
</dbReference>
<dbReference type="GO" id="GO:0071011">
    <property type="term" value="C:precatalytic spliceosome"/>
    <property type="evidence" value="ECO:0007669"/>
    <property type="project" value="TreeGrafter"/>
</dbReference>
<feature type="non-terminal residue" evidence="11">
    <location>
        <position position="1"/>
    </location>
</feature>
<evidence type="ECO:0000256" key="7">
    <source>
        <dbReference type="ARBA" id="ARBA00023242"/>
    </source>
</evidence>
<evidence type="ECO:0000256" key="1">
    <source>
        <dbReference type="ARBA" id="ARBA00004123"/>
    </source>
</evidence>
<keyword evidence="4" id="KW-0747">Spliceosome</keyword>
<dbReference type="CDD" id="cd01725">
    <property type="entry name" value="LSm2"/>
    <property type="match status" value="1"/>
</dbReference>
<keyword evidence="12" id="KW-1185">Reference proteome</keyword>
<reference evidence="11 12" key="1">
    <citation type="journal article" date="2018" name="IMA Fungus">
        <title>IMA Genome-F 10: Nine draft genome sequences of Claviceps purpurea s.lat., including C. arundinis, C. humidiphila, and C. cf. spartinae, pseudomolecules for the pitch canker pathogen Fusarium circinatum, draft genome of Davidsoniella eucalypti, Grosmannia galeiformis, Quambalaria eucalypti, and Teratosphaeria destructans.</title>
        <authorList>
            <person name="Wingfield B.D."/>
            <person name="Liu M."/>
            <person name="Nguyen H.D."/>
            <person name="Lane F.A."/>
            <person name="Morgan S.W."/>
            <person name="De Vos L."/>
            <person name="Wilken P.M."/>
            <person name="Duong T.A."/>
            <person name="Aylward J."/>
            <person name="Coetzee M.P."/>
            <person name="Dadej K."/>
            <person name="De Beer Z.W."/>
            <person name="Findlay W."/>
            <person name="Havenga M."/>
            <person name="Kolarik M."/>
            <person name="Menzies J.G."/>
            <person name="Naidoo K."/>
            <person name="Pochopski O."/>
            <person name="Shoukouhi P."/>
            <person name="Santana Q.C."/>
            <person name="Seifert K.A."/>
            <person name="Soal N."/>
            <person name="Steenkamp E.T."/>
            <person name="Tatham C.T."/>
            <person name="van der Nest M.A."/>
            <person name="Wingfield M.J."/>
        </authorList>
    </citation>
    <scope>NUCLEOTIDE SEQUENCE [LARGE SCALE GENOMIC DNA]</scope>
    <source>
        <strain evidence="11">CMW44962</strain>
    </source>
</reference>
<organism evidence="11 12">
    <name type="scientific">Teratosphaeria destructans</name>
    <dbReference type="NCBI Taxonomy" id="418781"/>
    <lineage>
        <taxon>Eukaryota</taxon>
        <taxon>Fungi</taxon>
        <taxon>Dikarya</taxon>
        <taxon>Ascomycota</taxon>
        <taxon>Pezizomycotina</taxon>
        <taxon>Dothideomycetes</taxon>
        <taxon>Dothideomycetidae</taxon>
        <taxon>Mycosphaerellales</taxon>
        <taxon>Teratosphaeriaceae</taxon>
        <taxon>Teratosphaeria</taxon>
    </lineage>
</organism>
<dbReference type="InterPro" id="IPR029063">
    <property type="entry name" value="SAM-dependent_MTases_sf"/>
</dbReference>
<comment type="similarity">
    <text evidence="2">Belongs to the snRNP Sm proteins family.</text>
</comment>
<evidence type="ECO:0000256" key="5">
    <source>
        <dbReference type="ARBA" id="ARBA00022884"/>
    </source>
</evidence>
<evidence type="ECO:0000256" key="6">
    <source>
        <dbReference type="ARBA" id="ARBA00023187"/>
    </source>
</evidence>
<dbReference type="OrthoDB" id="10256176at2759"/>
<keyword evidence="3" id="KW-0507">mRNA processing</keyword>
<dbReference type="SUPFAM" id="SSF53335">
    <property type="entry name" value="S-adenosyl-L-methionine-dependent methyltransferases"/>
    <property type="match status" value="1"/>
</dbReference>
<comment type="subcellular location">
    <subcellularLocation>
        <location evidence="1">Nucleus</location>
    </subcellularLocation>
</comment>
<dbReference type="Gene3D" id="2.30.30.100">
    <property type="match status" value="1"/>
</dbReference>
<evidence type="ECO:0000313" key="11">
    <source>
        <dbReference type="EMBL" id="KAH9825693.1"/>
    </source>
</evidence>
<feature type="region of interest" description="Disordered" evidence="9">
    <location>
        <begin position="296"/>
        <end position="346"/>
    </location>
</feature>
<protein>
    <submittedName>
        <fullName evidence="11">SnRNP Sm protein</fullName>
    </submittedName>
</protein>
<dbReference type="GO" id="GO:1990726">
    <property type="term" value="C:Lsm1-7-Pat1 complex"/>
    <property type="evidence" value="ECO:0007669"/>
    <property type="project" value="TreeGrafter"/>
</dbReference>
<dbReference type="GO" id="GO:0071013">
    <property type="term" value="C:catalytic step 2 spliceosome"/>
    <property type="evidence" value="ECO:0007669"/>
    <property type="project" value="TreeGrafter"/>
</dbReference>
<proteinExistence type="inferred from homology"/>
<keyword evidence="8" id="KW-0687">Ribonucleoprotein</keyword>
<dbReference type="GO" id="GO:0000932">
    <property type="term" value="C:P-body"/>
    <property type="evidence" value="ECO:0007669"/>
    <property type="project" value="TreeGrafter"/>
</dbReference>
<dbReference type="CDD" id="cd02440">
    <property type="entry name" value="AdoMet_MTases"/>
    <property type="match status" value="1"/>
</dbReference>
<evidence type="ECO:0000256" key="3">
    <source>
        <dbReference type="ARBA" id="ARBA00022664"/>
    </source>
</evidence>
<gene>
    <name evidence="11" type="ORF">Tdes44962_MAKER00623</name>
</gene>
<dbReference type="GO" id="GO:0005688">
    <property type="term" value="C:U6 snRNP"/>
    <property type="evidence" value="ECO:0007669"/>
    <property type="project" value="TreeGrafter"/>
</dbReference>
<accession>A0A9W7SNF9</accession>
<dbReference type="InterPro" id="IPR016654">
    <property type="entry name" value="U6_snRNA_Lsm2"/>
</dbReference>
<evidence type="ECO:0000256" key="8">
    <source>
        <dbReference type="ARBA" id="ARBA00023274"/>
    </source>
</evidence>
<evidence type="ECO:0000256" key="4">
    <source>
        <dbReference type="ARBA" id="ARBA00022728"/>
    </source>
</evidence>
<dbReference type="Pfam" id="PF01423">
    <property type="entry name" value="LSM"/>
    <property type="match status" value="1"/>
</dbReference>
<name>A0A9W7SNF9_9PEZI</name>
<dbReference type="Proteomes" id="UP001138500">
    <property type="component" value="Unassembled WGS sequence"/>
</dbReference>
<feature type="compositionally biased region" description="Polar residues" evidence="9">
    <location>
        <begin position="310"/>
        <end position="331"/>
    </location>
</feature>
<dbReference type="SUPFAM" id="SSF50182">
    <property type="entry name" value="Sm-like ribonucleoproteins"/>
    <property type="match status" value="1"/>
</dbReference>
<sequence length="1118" mass="123905">HPPTERHFLRPYRGPSGRTELLREPTRFPEYTPVSLYKVLHRSPDHLLGLILRVPSVYNHHTLFRSFSLSLLAFVLYFVDRSLFLSSSAGRDIQSLQNGNMSRQIHLRRHSSGLSLTDTTTRALATLPSTIFKPTAVKLQDLRNTIIEDAPQVSSRRARPQELQQRPQIASPLSDDFPTPRANTMPTAPTQALPTSPASSDTQSDRDSLWSKRSSHSDFDELYDISESETEDLPIKLSNSVKRRVGSARPRYPSIAIPSPSEWPTIEKLKSATTGPSPAIQVMLSPRTLEQIQHRSLRAEPRSAAPSLDGSLTSEDLTSDSCPSTPNLSQTGEDDENPWEPPAQLDPSAFSVLHRISGHEEIEHMDVVIEVPEQEMLEMVESPPLTGHFLGLDTKNVEPATSHDTEDELSALSVPSPGGFFASLDDSVRKPWAGASPAPNTGVAAEFYGVPFRSQSELATSTATSFYKVPWASRPQDQVEQVVSIRSPTSDEAPITARKIVFSPTDMISEVDEIDETYDKTLQQSATANLDRTQLWLTAQTDYMKAVCEDDEVVNSFKDVEDAVPKTPERASPVGSEESPSKKSVRFAGVGSSLAVPEGIKAKRISPIHDGTFWEGWRHTKRSQRARDAFQHRQARAEAEHVRRTSCGKTHVEQLMGNFEISIAERPAQARPISSMLPVAPEDERKEMIAQAERERQALEQMQSSSWALSAQKEVHGGQLLTSPIVASFKGRKDVKVLDLSGQVHCSWAWSVAAEHPDAEVYTTVSSDAEAHVAESSLDGPVNHFVAVAPKPWDLPFEDSTFDVISARNLYAYLKTTWPKGQAADEWDLTLRECLRVLKKGGFLEFDLLDAELVHPEAKAQALGVEFAFNLKTRGYDPCAGKSFLPRLKRAGFGDIKRAWMVLPVADVVPRWTDSGKTPSSTGSNGTITGDYFAEKCIGPDGEVQYYEPPMTGSTNDVRAMTGLVGARMWEQWMLKLNSEMARSEQRCLEGVAKALEESGKGNAGWRSLVGWAKKDPKMLFFSFFKTLVNHEVTVELKNDISIRGTLKSVDQYLNIKLEDISVVEELKYPHLSSVKNVFIRGSVVRYVHLPANAVDTPLLEDATRREASQTAAKAKQG</sequence>
<feature type="compositionally biased region" description="Polar residues" evidence="9">
    <location>
        <begin position="181"/>
        <end position="202"/>
    </location>
</feature>
<keyword evidence="7" id="KW-0539">Nucleus</keyword>
<feature type="domain" description="Sm" evidence="10">
    <location>
        <begin position="1020"/>
        <end position="1094"/>
    </location>
</feature>
<dbReference type="Pfam" id="PF08241">
    <property type="entry name" value="Methyltransf_11"/>
    <property type="match status" value="1"/>
</dbReference>
<evidence type="ECO:0000259" key="10">
    <source>
        <dbReference type="PROSITE" id="PS52002"/>
    </source>
</evidence>
<dbReference type="GO" id="GO:0003723">
    <property type="term" value="F:RNA binding"/>
    <property type="evidence" value="ECO:0007669"/>
    <property type="project" value="UniProtKB-KW"/>
</dbReference>
<evidence type="ECO:0000256" key="2">
    <source>
        <dbReference type="ARBA" id="ARBA00006850"/>
    </source>
</evidence>
<feature type="region of interest" description="Disordered" evidence="9">
    <location>
        <begin position="564"/>
        <end position="585"/>
    </location>
</feature>
<dbReference type="InterPro" id="IPR001163">
    <property type="entry name" value="Sm_dom_euk/arc"/>
</dbReference>
<dbReference type="GO" id="GO:0008757">
    <property type="term" value="F:S-adenosylmethionine-dependent methyltransferase activity"/>
    <property type="evidence" value="ECO:0007669"/>
    <property type="project" value="InterPro"/>
</dbReference>
<dbReference type="PROSITE" id="PS52002">
    <property type="entry name" value="SM"/>
    <property type="match status" value="1"/>
</dbReference>
<dbReference type="Gene3D" id="3.40.50.150">
    <property type="entry name" value="Vaccinia Virus protein VP39"/>
    <property type="match status" value="1"/>
</dbReference>